<protein>
    <submittedName>
        <fullName evidence="1">Uncharacterized protein</fullName>
    </submittedName>
</protein>
<accession>A0A8E2EX75</accession>
<dbReference type="Proteomes" id="UP000250140">
    <property type="component" value="Unassembled WGS sequence"/>
</dbReference>
<name>A0A8E2EX75_9PEZI</name>
<dbReference type="OrthoDB" id="3688094at2759"/>
<evidence type="ECO:0000313" key="2">
    <source>
        <dbReference type="Proteomes" id="UP000250140"/>
    </source>
</evidence>
<sequence length="125" mass="14066">MAQYQKLRVHSQHLLVTDIDLAYDDGRTDRSIFWDHFIPSSSLPQTRYSIQTSEFSPEFIRHVKLNDNTSGITVSYGTGDTRSIHSHSGLSSQSAEFYKGIESETLGSLIWIYFPLAPKKVIAAG</sequence>
<dbReference type="AlphaFoldDB" id="A0A8E2EX75"/>
<reference evidence="1 2" key="1">
    <citation type="journal article" date="2016" name="Nat. Commun.">
        <title>Ectomycorrhizal ecology is imprinted in the genome of the dominant symbiotic fungus Cenococcum geophilum.</title>
        <authorList>
            <consortium name="DOE Joint Genome Institute"/>
            <person name="Peter M."/>
            <person name="Kohler A."/>
            <person name="Ohm R.A."/>
            <person name="Kuo A."/>
            <person name="Krutzmann J."/>
            <person name="Morin E."/>
            <person name="Arend M."/>
            <person name="Barry K.W."/>
            <person name="Binder M."/>
            <person name="Choi C."/>
            <person name="Clum A."/>
            <person name="Copeland A."/>
            <person name="Grisel N."/>
            <person name="Haridas S."/>
            <person name="Kipfer T."/>
            <person name="LaButti K."/>
            <person name="Lindquist E."/>
            <person name="Lipzen A."/>
            <person name="Maire R."/>
            <person name="Meier B."/>
            <person name="Mihaltcheva S."/>
            <person name="Molinier V."/>
            <person name="Murat C."/>
            <person name="Poggeler S."/>
            <person name="Quandt C.A."/>
            <person name="Sperisen C."/>
            <person name="Tritt A."/>
            <person name="Tisserant E."/>
            <person name="Crous P.W."/>
            <person name="Henrissat B."/>
            <person name="Nehls U."/>
            <person name="Egli S."/>
            <person name="Spatafora J.W."/>
            <person name="Grigoriev I.V."/>
            <person name="Martin F.M."/>
        </authorList>
    </citation>
    <scope>NUCLEOTIDE SEQUENCE [LARGE SCALE GENOMIC DNA]</scope>
    <source>
        <strain evidence="1 2">CBS 207.34</strain>
    </source>
</reference>
<proteinExistence type="predicted"/>
<organism evidence="1 2">
    <name type="scientific">Glonium stellatum</name>
    <dbReference type="NCBI Taxonomy" id="574774"/>
    <lineage>
        <taxon>Eukaryota</taxon>
        <taxon>Fungi</taxon>
        <taxon>Dikarya</taxon>
        <taxon>Ascomycota</taxon>
        <taxon>Pezizomycotina</taxon>
        <taxon>Dothideomycetes</taxon>
        <taxon>Pleosporomycetidae</taxon>
        <taxon>Gloniales</taxon>
        <taxon>Gloniaceae</taxon>
        <taxon>Glonium</taxon>
    </lineage>
</organism>
<keyword evidence="2" id="KW-1185">Reference proteome</keyword>
<evidence type="ECO:0000313" key="1">
    <source>
        <dbReference type="EMBL" id="OCL06564.1"/>
    </source>
</evidence>
<dbReference type="EMBL" id="KV750033">
    <property type="protein sequence ID" value="OCL06564.1"/>
    <property type="molecule type" value="Genomic_DNA"/>
</dbReference>
<gene>
    <name evidence="1" type="ORF">AOQ84DRAFT_378473</name>
</gene>